<protein>
    <submittedName>
        <fullName evidence="2">Uncharacterized protein</fullName>
    </submittedName>
</protein>
<proteinExistence type="predicted"/>
<reference evidence="2 3" key="1">
    <citation type="submission" date="2016-03" db="EMBL/GenBank/DDBJ databases">
        <title>Chemosynthetic sulphur-oxidizing symbionts of marine invertebrate animals are capable of nitrogen fixation.</title>
        <authorList>
            <person name="Petersen J.M."/>
            <person name="Kemper A."/>
            <person name="Gruber-Vodicka H."/>
            <person name="Cardini U."/>
            <person name="Geest Mvander."/>
            <person name="Kleiner M."/>
            <person name="Bulgheresi S."/>
            <person name="Fussmann M."/>
            <person name="Herbold C."/>
            <person name="Seah B.K.B."/>
            <person name="Antony C.Paul."/>
            <person name="Liu D."/>
            <person name="Belitz A."/>
            <person name="Weber M."/>
        </authorList>
    </citation>
    <scope>NUCLEOTIDE SEQUENCE [LARGE SCALE GENOMIC DNA]</scope>
    <source>
        <strain evidence="2">G_D</strain>
    </source>
</reference>
<dbReference type="EMBL" id="LVJZ01000003">
    <property type="protein sequence ID" value="ODB96168.1"/>
    <property type="molecule type" value="Genomic_DNA"/>
</dbReference>
<gene>
    <name evidence="2" type="ORF">A3196_04955</name>
</gene>
<evidence type="ECO:0000313" key="3">
    <source>
        <dbReference type="Proteomes" id="UP000094849"/>
    </source>
</evidence>
<feature type="coiled-coil region" evidence="1">
    <location>
        <begin position="25"/>
        <end position="52"/>
    </location>
</feature>
<name>A0A1E2UN35_9GAMM</name>
<keyword evidence="3" id="KW-1185">Reference proteome</keyword>
<evidence type="ECO:0000313" key="2">
    <source>
        <dbReference type="EMBL" id="ODB96168.1"/>
    </source>
</evidence>
<keyword evidence="1" id="KW-0175">Coiled coil</keyword>
<sequence length="84" mass="10035">MKINDLLENLKKRLEKAELSDKAKCDRIDELLDQLKKKEQRLIKKLDGEKDSKKYKRLKTDLKIVQAQHKKGTKRRDELSKKCK</sequence>
<dbReference type="Proteomes" id="UP000094849">
    <property type="component" value="Unassembled WGS sequence"/>
</dbReference>
<accession>A0A1E2UN35</accession>
<dbReference type="RefSeq" id="WP_069003070.1">
    <property type="nucleotide sequence ID" value="NZ_LVJW01000006.1"/>
</dbReference>
<evidence type="ECO:0000256" key="1">
    <source>
        <dbReference type="SAM" id="Coils"/>
    </source>
</evidence>
<organism evidence="2 3">
    <name type="scientific">Candidatus Thiodiazotropha endoloripes</name>
    <dbReference type="NCBI Taxonomy" id="1818881"/>
    <lineage>
        <taxon>Bacteria</taxon>
        <taxon>Pseudomonadati</taxon>
        <taxon>Pseudomonadota</taxon>
        <taxon>Gammaproteobacteria</taxon>
        <taxon>Chromatiales</taxon>
        <taxon>Sedimenticolaceae</taxon>
        <taxon>Candidatus Thiodiazotropha</taxon>
    </lineage>
</organism>
<dbReference type="AlphaFoldDB" id="A0A1E2UN35"/>
<comment type="caution">
    <text evidence="2">The sequence shown here is derived from an EMBL/GenBank/DDBJ whole genome shotgun (WGS) entry which is preliminary data.</text>
</comment>
<dbReference type="STRING" id="1818881.A3196_04955"/>